<dbReference type="Pfam" id="PF02585">
    <property type="entry name" value="PIG-L"/>
    <property type="match status" value="1"/>
</dbReference>
<dbReference type="PANTHER" id="PTHR12993">
    <property type="entry name" value="N-ACETYLGLUCOSAMINYL-PHOSPHATIDYLINOSITOL DE-N-ACETYLASE-RELATED"/>
    <property type="match status" value="1"/>
</dbReference>
<comment type="caution">
    <text evidence="2">The sequence shown here is derived from an EMBL/GenBank/DDBJ whole genome shotgun (WGS) entry which is preliminary data.</text>
</comment>
<proteinExistence type="predicted"/>
<dbReference type="InterPro" id="IPR017811">
    <property type="entry name" value="Mca"/>
</dbReference>
<evidence type="ECO:0000313" key="3">
    <source>
        <dbReference type="Proteomes" id="UP000626982"/>
    </source>
</evidence>
<dbReference type="Gene3D" id="3.40.50.10320">
    <property type="entry name" value="LmbE-like"/>
    <property type="match status" value="1"/>
</dbReference>
<keyword evidence="3" id="KW-1185">Reference proteome</keyword>
<organism evidence="2 3">
    <name type="scientific">Agrococcus terreus</name>
    <dbReference type="NCBI Taxonomy" id="574649"/>
    <lineage>
        <taxon>Bacteria</taxon>
        <taxon>Bacillati</taxon>
        <taxon>Actinomycetota</taxon>
        <taxon>Actinomycetes</taxon>
        <taxon>Micrococcales</taxon>
        <taxon>Microbacteriaceae</taxon>
        <taxon>Agrococcus</taxon>
    </lineage>
</organism>
<evidence type="ECO:0000256" key="1">
    <source>
        <dbReference type="ARBA" id="ARBA00022833"/>
    </source>
</evidence>
<dbReference type="Proteomes" id="UP000626982">
    <property type="component" value="Unassembled WGS sequence"/>
</dbReference>
<dbReference type="EMBL" id="BMLM01000001">
    <property type="protein sequence ID" value="GGN80693.1"/>
    <property type="molecule type" value="Genomic_DNA"/>
</dbReference>
<dbReference type="InterPro" id="IPR003737">
    <property type="entry name" value="GlcNAc_PI_deacetylase-related"/>
</dbReference>
<dbReference type="NCBIfam" id="TIGR03446">
    <property type="entry name" value="mycothiol_Mca"/>
    <property type="match status" value="1"/>
</dbReference>
<keyword evidence="1" id="KW-0862">Zinc</keyword>
<sequence length="290" mass="31743">MPTSSGRRLLAVHAHPDDESSKGAGTLARYVAEGAQVTVVSCTGGESGDVLTAGFALPHRASRDMAGLRRLEMAAAQAELGIDHVWLGYVDSGLPPEGEPLRALSFATIPLEVSGRPLVRLIRRLRPQVVVTYDETGGYPHPDHIRTHEVTMWAVEHAAQGLPELGEPWEVQKVYFDRSMSGQRLRALIAALEESAPHDARLPDMRQWSERIGDRGAALTTRVDIGQHLAARDAALRAHASQVEPDSPFFFWPHDLLLAAWPTDDYELVRSSVPAVDGEDDLFAGVEEDR</sequence>
<protein>
    <submittedName>
        <fullName evidence="2">Mycothiol S-conjugate amidase</fullName>
    </submittedName>
</protein>
<reference evidence="3" key="1">
    <citation type="journal article" date="2019" name="Int. J. Syst. Evol. Microbiol.">
        <title>The Global Catalogue of Microorganisms (GCM) 10K type strain sequencing project: providing services to taxonomists for standard genome sequencing and annotation.</title>
        <authorList>
            <consortium name="The Broad Institute Genomics Platform"/>
            <consortium name="The Broad Institute Genome Sequencing Center for Infectious Disease"/>
            <person name="Wu L."/>
            <person name="Ma J."/>
        </authorList>
    </citation>
    <scope>NUCLEOTIDE SEQUENCE [LARGE SCALE GENOMIC DNA]</scope>
    <source>
        <strain evidence="3">CGMCC 1.6960</strain>
    </source>
</reference>
<dbReference type="InterPro" id="IPR024078">
    <property type="entry name" value="LmbE-like_dom_sf"/>
</dbReference>
<gene>
    <name evidence="2" type="primary">mca</name>
    <name evidence="2" type="ORF">GCM10010968_08790</name>
</gene>
<name>A0ABQ2KFZ1_9MICO</name>
<accession>A0ABQ2KFZ1</accession>
<dbReference type="SUPFAM" id="SSF102588">
    <property type="entry name" value="LmbE-like"/>
    <property type="match status" value="1"/>
</dbReference>
<evidence type="ECO:0000313" key="2">
    <source>
        <dbReference type="EMBL" id="GGN80693.1"/>
    </source>
</evidence>
<dbReference type="RefSeq" id="WP_229679485.1">
    <property type="nucleotide sequence ID" value="NZ_BAABBD010000006.1"/>
</dbReference>
<dbReference type="PANTHER" id="PTHR12993:SF11">
    <property type="entry name" value="N-ACETYLGLUCOSAMINYL-PHOSPHATIDYLINOSITOL DE-N-ACETYLASE"/>
    <property type="match status" value="1"/>
</dbReference>